<dbReference type="SUPFAM" id="SSF141523">
    <property type="entry name" value="L,D-transpeptidase catalytic domain-like"/>
    <property type="match status" value="1"/>
</dbReference>
<evidence type="ECO:0000259" key="7">
    <source>
        <dbReference type="PROSITE" id="PS52029"/>
    </source>
</evidence>
<evidence type="ECO:0000256" key="4">
    <source>
        <dbReference type="ARBA" id="ARBA00022984"/>
    </source>
</evidence>
<dbReference type="GO" id="GO:0008360">
    <property type="term" value="P:regulation of cell shape"/>
    <property type="evidence" value="ECO:0007669"/>
    <property type="project" value="UniProtKB-UniRule"/>
</dbReference>
<organism evidence="8 9">
    <name type="scientific">candidate division WWE3 bacterium RIFCSPLOWO2_01_FULL_39_13</name>
    <dbReference type="NCBI Taxonomy" id="1802624"/>
    <lineage>
        <taxon>Bacteria</taxon>
        <taxon>Katanobacteria</taxon>
    </lineage>
</organism>
<dbReference type="STRING" id="1802624.A2982_03055"/>
<protein>
    <recommendedName>
        <fullName evidence="7">L,D-TPase catalytic domain-containing protein</fullName>
    </recommendedName>
</protein>
<dbReference type="InterPro" id="IPR050979">
    <property type="entry name" value="LD-transpeptidase"/>
</dbReference>
<keyword evidence="4 6" id="KW-0573">Peptidoglycan synthesis</keyword>
<feature type="active site" description="Proton donor/acceptor" evidence="6">
    <location>
        <position position="164"/>
    </location>
</feature>
<evidence type="ECO:0000256" key="1">
    <source>
        <dbReference type="ARBA" id="ARBA00004752"/>
    </source>
</evidence>
<evidence type="ECO:0000313" key="8">
    <source>
        <dbReference type="EMBL" id="OGC51139.1"/>
    </source>
</evidence>
<dbReference type="Gene3D" id="2.40.440.10">
    <property type="entry name" value="L,D-transpeptidase catalytic domain-like"/>
    <property type="match status" value="1"/>
</dbReference>
<dbReference type="GO" id="GO:0071555">
    <property type="term" value="P:cell wall organization"/>
    <property type="evidence" value="ECO:0007669"/>
    <property type="project" value="UniProtKB-UniRule"/>
</dbReference>
<dbReference type="GO" id="GO:0005576">
    <property type="term" value="C:extracellular region"/>
    <property type="evidence" value="ECO:0007669"/>
    <property type="project" value="TreeGrafter"/>
</dbReference>
<dbReference type="UniPathway" id="UPA00219"/>
<dbReference type="GO" id="GO:0016740">
    <property type="term" value="F:transferase activity"/>
    <property type="evidence" value="ECO:0007669"/>
    <property type="project" value="UniProtKB-KW"/>
</dbReference>
<dbReference type="InterPro" id="IPR038063">
    <property type="entry name" value="Transpep_catalytic_dom"/>
</dbReference>
<name>A0A1F4V1V1_UNCKA</name>
<evidence type="ECO:0000313" key="9">
    <source>
        <dbReference type="Proteomes" id="UP000178771"/>
    </source>
</evidence>
<dbReference type="AlphaFoldDB" id="A0A1F4V1V1"/>
<evidence type="ECO:0000256" key="2">
    <source>
        <dbReference type="ARBA" id="ARBA00022679"/>
    </source>
</evidence>
<dbReference type="GO" id="GO:0071972">
    <property type="term" value="F:peptidoglycan L,D-transpeptidase activity"/>
    <property type="evidence" value="ECO:0007669"/>
    <property type="project" value="TreeGrafter"/>
</dbReference>
<keyword evidence="5 6" id="KW-0961">Cell wall biogenesis/degradation</keyword>
<evidence type="ECO:0000256" key="5">
    <source>
        <dbReference type="ARBA" id="ARBA00023316"/>
    </source>
</evidence>
<dbReference type="Proteomes" id="UP000178771">
    <property type="component" value="Unassembled WGS sequence"/>
</dbReference>
<feature type="active site" description="Nucleophile" evidence="6">
    <location>
        <position position="180"/>
    </location>
</feature>
<dbReference type="GO" id="GO:0018104">
    <property type="term" value="P:peptidoglycan-protein cross-linking"/>
    <property type="evidence" value="ECO:0007669"/>
    <property type="project" value="TreeGrafter"/>
</dbReference>
<reference evidence="8 9" key="1">
    <citation type="journal article" date="2016" name="Nat. Commun.">
        <title>Thousands of microbial genomes shed light on interconnected biogeochemical processes in an aquifer system.</title>
        <authorList>
            <person name="Anantharaman K."/>
            <person name="Brown C.T."/>
            <person name="Hug L.A."/>
            <person name="Sharon I."/>
            <person name="Castelle C.J."/>
            <person name="Probst A.J."/>
            <person name="Thomas B.C."/>
            <person name="Singh A."/>
            <person name="Wilkins M.J."/>
            <person name="Karaoz U."/>
            <person name="Brodie E.L."/>
            <person name="Williams K.H."/>
            <person name="Hubbard S.S."/>
            <person name="Banfield J.F."/>
        </authorList>
    </citation>
    <scope>NUCLEOTIDE SEQUENCE [LARGE SCALE GENOMIC DNA]</scope>
</reference>
<dbReference type="PANTHER" id="PTHR30582:SF2">
    <property type="entry name" value="L,D-TRANSPEPTIDASE YCIB-RELATED"/>
    <property type="match status" value="1"/>
</dbReference>
<gene>
    <name evidence="8" type="ORF">A2982_03055</name>
</gene>
<comment type="pathway">
    <text evidence="1 6">Cell wall biogenesis; peptidoglycan biosynthesis.</text>
</comment>
<dbReference type="Pfam" id="PF03734">
    <property type="entry name" value="YkuD"/>
    <property type="match status" value="1"/>
</dbReference>
<dbReference type="EMBL" id="MEVH01000030">
    <property type="protein sequence ID" value="OGC51139.1"/>
    <property type="molecule type" value="Genomic_DNA"/>
</dbReference>
<proteinExistence type="predicted"/>
<comment type="caution">
    <text evidence="8">The sequence shown here is derived from an EMBL/GenBank/DDBJ whole genome shotgun (WGS) entry which is preliminary data.</text>
</comment>
<feature type="domain" description="L,D-TPase catalytic" evidence="7">
    <location>
        <begin position="79"/>
        <end position="219"/>
    </location>
</feature>
<dbReference type="CDD" id="cd16913">
    <property type="entry name" value="YkuD_like"/>
    <property type="match status" value="1"/>
</dbReference>
<evidence type="ECO:0000256" key="3">
    <source>
        <dbReference type="ARBA" id="ARBA00022960"/>
    </source>
</evidence>
<dbReference type="PANTHER" id="PTHR30582">
    <property type="entry name" value="L,D-TRANSPEPTIDASE"/>
    <property type="match status" value="1"/>
</dbReference>
<accession>A0A1F4V1V1</accession>
<evidence type="ECO:0000256" key="6">
    <source>
        <dbReference type="PROSITE-ProRule" id="PRU01373"/>
    </source>
</evidence>
<keyword evidence="3 6" id="KW-0133">Cell shape</keyword>
<dbReference type="InterPro" id="IPR005490">
    <property type="entry name" value="LD_TPept_cat_dom"/>
</dbReference>
<sequence length="225" mass="25620">MKAARSIFALAFVTLPAIAVLYIKVLPYHFSEQNNIRDLSGKYDKTDVKGFFHDQDTIPTQPGSFRTSANVLGSSDSDKRIEIDLANQRLYAYEGDKKVYDFLISSGKWGKTPTGEFKIWIKLRYTKMSGGSKELHTYYYLPNVPYVMYFSNSEIPAWRGFGIHGTYWHDNFGHPMSHGCINMKTEEAEKIFYWANPKLGDKQSISATKDNPGTKIVIYGEAPNE</sequence>
<dbReference type="PROSITE" id="PS52029">
    <property type="entry name" value="LD_TPASE"/>
    <property type="match status" value="1"/>
</dbReference>
<keyword evidence="2" id="KW-0808">Transferase</keyword>